<reference evidence="3" key="1">
    <citation type="submission" date="2016-03" db="EMBL/GenBank/DDBJ databases">
        <authorList>
            <person name="Devillers Hugo."/>
        </authorList>
    </citation>
    <scope>NUCLEOTIDE SEQUENCE [LARGE SCALE GENOMIC DNA]</scope>
</reference>
<feature type="domain" description="F-box" evidence="1">
    <location>
        <begin position="34"/>
        <end position="79"/>
    </location>
</feature>
<organism evidence="2 3">
    <name type="scientific">Lachancea meyersii CBS 8951</name>
    <dbReference type="NCBI Taxonomy" id="1266667"/>
    <lineage>
        <taxon>Eukaryota</taxon>
        <taxon>Fungi</taxon>
        <taxon>Dikarya</taxon>
        <taxon>Ascomycota</taxon>
        <taxon>Saccharomycotina</taxon>
        <taxon>Saccharomycetes</taxon>
        <taxon>Saccharomycetales</taxon>
        <taxon>Saccharomycetaceae</taxon>
        <taxon>Lachancea</taxon>
    </lineage>
</organism>
<dbReference type="Proteomes" id="UP000191144">
    <property type="component" value="Chromosome G"/>
</dbReference>
<dbReference type="EMBL" id="LT598484">
    <property type="protein sequence ID" value="SCU99456.1"/>
    <property type="molecule type" value="Genomic_DNA"/>
</dbReference>
<gene>
    <name evidence="2" type="ORF">LAME_0G03246G</name>
</gene>
<dbReference type="SUPFAM" id="SSF52047">
    <property type="entry name" value="RNI-like"/>
    <property type="match status" value="1"/>
</dbReference>
<dbReference type="OrthoDB" id="4073795at2759"/>
<proteinExistence type="predicted"/>
<keyword evidence="3" id="KW-1185">Reference proteome</keyword>
<dbReference type="CDD" id="cd09917">
    <property type="entry name" value="F-box_SF"/>
    <property type="match status" value="1"/>
</dbReference>
<evidence type="ECO:0000313" key="3">
    <source>
        <dbReference type="Proteomes" id="UP000191144"/>
    </source>
</evidence>
<dbReference type="InterPro" id="IPR032675">
    <property type="entry name" value="LRR_dom_sf"/>
</dbReference>
<sequence>MISRKRSYGFYELTNLESDICVKQGKLTTLCAFAQFMDNAPHEVVLQITELLERKDLLKLASTSKQLRNQLLPYIFDKVKCSWHDLLHDWKSPCGVCAPISCPQLVETMRISTSCSKNEWAFPFHVLFDPVTRMINLKSLELPTSGSTNFFKYCNTVPFLLSLRVDAERSDSEFSLEHIQNFPALQELALSNFRIEDYESTTTDLCPNLKSVTLINCTWSYPFSLESFGKDKITVLHLIYSSSFIISERFRHFLSCPGFTRLEELWIVNNENNLRLTISVQIMTLIRAMPSLKVLKLAGNVYNEALIRATGPKSPNHTNVVAVQDVKILYSSFLRDIR</sequence>
<protein>
    <submittedName>
        <fullName evidence="2">LAME_0G03246g1_1</fullName>
    </submittedName>
</protein>
<dbReference type="AlphaFoldDB" id="A0A1G4K6K8"/>
<evidence type="ECO:0000259" key="1">
    <source>
        <dbReference type="PROSITE" id="PS50181"/>
    </source>
</evidence>
<dbReference type="Gene3D" id="3.80.10.10">
    <property type="entry name" value="Ribonuclease Inhibitor"/>
    <property type="match status" value="1"/>
</dbReference>
<accession>A0A1G4K6K8</accession>
<dbReference type="InterPro" id="IPR001810">
    <property type="entry name" value="F-box_dom"/>
</dbReference>
<evidence type="ECO:0000313" key="2">
    <source>
        <dbReference type="EMBL" id="SCU99456.1"/>
    </source>
</evidence>
<dbReference type="PROSITE" id="PS50181">
    <property type="entry name" value="FBOX"/>
    <property type="match status" value="1"/>
</dbReference>
<name>A0A1G4K6K8_9SACH</name>